<dbReference type="Pfam" id="PF00126">
    <property type="entry name" value="HTH_1"/>
    <property type="match status" value="1"/>
</dbReference>
<dbReference type="Gene3D" id="1.10.10.10">
    <property type="entry name" value="Winged helix-like DNA-binding domain superfamily/Winged helix DNA-binding domain"/>
    <property type="match status" value="1"/>
</dbReference>
<protein>
    <submittedName>
        <fullName evidence="6">Transcriptional regulator</fullName>
    </submittedName>
</protein>
<dbReference type="CDD" id="cd08471">
    <property type="entry name" value="PBP2_CrgA_like_2"/>
    <property type="match status" value="1"/>
</dbReference>
<evidence type="ECO:0000313" key="7">
    <source>
        <dbReference type="Proteomes" id="UP000016761"/>
    </source>
</evidence>
<dbReference type="InterPro" id="IPR036388">
    <property type="entry name" value="WH-like_DNA-bd_sf"/>
</dbReference>
<dbReference type="GO" id="GO:0006351">
    <property type="term" value="P:DNA-templated transcription"/>
    <property type="evidence" value="ECO:0007669"/>
    <property type="project" value="TreeGrafter"/>
</dbReference>
<dbReference type="eggNOG" id="COG0583">
    <property type="taxonomic scope" value="Bacteria"/>
</dbReference>
<name>U4T4W5_9GAMM</name>
<dbReference type="Pfam" id="PF03466">
    <property type="entry name" value="LysR_substrate"/>
    <property type="match status" value="1"/>
</dbReference>
<dbReference type="PANTHER" id="PTHR30537:SF5">
    <property type="entry name" value="HTH-TYPE TRANSCRIPTIONAL ACTIVATOR TTDR-RELATED"/>
    <property type="match status" value="1"/>
</dbReference>
<evidence type="ECO:0000256" key="4">
    <source>
        <dbReference type="ARBA" id="ARBA00023163"/>
    </source>
</evidence>
<keyword evidence="7" id="KW-1185">Reference proteome</keyword>
<dbReference type="InterPro" id="IPR036390">
    <property type="entry name" value="WH_DNA-bd_sf"/>
</dbReference>
<dbReference type="InterPro" id="IPR000847">
    <property type="entry name" value="LysR_HTH_N"/>
</dbReference>
<dbReference type="AlphaFoldDB" id="U4T4W5"/>
<dbReference type="Gene3D" id="3.40.190.290">
    <property type="match status" value="1"/>
</dbReference>
<evidence type="ECO:0000313" key="6">
    <source>
        <dbReference type="EMBL" id="ERL55201.1"/>
    </source>
</evidence>
<dbReference type="InterPro" id="IPR005119">
    <property type="entry name" value="LysR_subst-bd"/>
</dbReference>
<dbReference type="PROSITE" id="PS50931">
    <property type="entry name" value="HTH_LYSR"/>
    <property type="match status" value="1"/>
</dbReference>
<proteinExistence type="inferred from homology"/>
<dbReference type="SUPFAM" id="SSF53850">
    <property type="entry name" value="Periplasmic binding protein-like II"/>
    <property type="match status" value="1"/>
</dbReference>
<keyword evidence="4" id="KW-0804">Transcription</keyword>
<feature type="domain" description="HTH lysR-type" evidence="5">
    <location>
        <begin position="35"/>
        <end position="92"/>
    </location>
</feature>
<dbReference type="Proteomes" id="UP000016761">
    <property type="component" value="Unassembled WGS sequence"/>
</dbReference>
<dbReference type="InterPro" id="IPR058163">
    <property type="entry name" value="LysR-type_TF_proteobact-type"/>
</dbReference>
<dbReference type="FunFam" id="1.10.10.10:FF:000001">
    <property type="entry name" value="LysR family transcriptional regulator"/>
    <property type="match status" value="1"/>
</dbReference>
<keyword evidence="2" id="KW-0805">Transcription regulation</keyword>
<dbReference type="SUPFAM" id="SSF46785">
    <property type="entry name" value="Winged helix' DNA-binding domain"/>
    <property type="match status" value="1"/>
</dbReference>
<gene>
    <name evidence="6" type="ORF">M917_1934</name>
</gene>
<accession>U4T4W5</accession>
<dbReference type="GO" id="GO:0003700">
    <property type="term" value="F:DNA-binding transcription factor activity"/>
    <property type="evidence" value="ECO:0007669"/>
    <property type="project" value="InterPro"/>
</dbReference>
<comment type="similarity">
    <text evidence="1">Belongs to the LysR transcriptional regulatory family.</text>
</comment>
<dbReference type="RefSeq" id="WP_021814559.1">
    <property type="nucleotide sequence ID" value="NZ_AUSW01000033.1"/>
</dbReference>
<organism evidence="6 7">
    <name type="scientific">Psychrobacter aquaticus CMS 56</name>
    <dbReference type="NCBI Taxonomy" id="1354303"/>
    <lineage>
        <taxon>Bacteria</taxon>
        <taxon>Pseudomonadati</taxon>
        <taxon>Pseudomonadota</taxon>
        <taxon>Gammaproteobacteria</taxon>
        <taxon>Moraxellales</taxon>
        <taxon>Moraxellaceae</taxon>
        <taxon>Psychrobacter</taxon>
    </lineage>
</organism>
<evidence type="ECO:0000259" key="5">
    <source>
        <dbReference type="PROSITE" id="PS50931"/>
    </source>
</evidence>
<evidence type="ECO:0000256" key="2">
    <source>
        <dbReference type="ARBA" id="ARBA00023015"/>
    </source>
</evidence>
<evidence type="ECO:0000256" key="1">
    <source>
        <dbReference type="ARBA" id="ARBA00009437"/>
    </source>
</evidence>
<dbReference type="PATRIC" id="fig|1354303.4.peg.1899"/>
<comment type="caution">
    <text evidence="6">The sequence shown here is derived from an EMBL/GenBank/DDBJ whole genome shotgun (WGS) entry which is preliminary data.</text>
</comment>
<dbReference type="EMBL" id="AUSW01000033">
    <property type="protein sequence ID" value="ERL55201.1"/>
    <property type="molecule type" value="Genomic_DNA"/>
</dbReference>
<dbReference type="GO" id="GO:0043565">
    <property type="term" value="F:sequence-specific DNA binding"/>
    <property type="evidence" value="ECO:0007669"/>
    <property type="project" value="TreeGrafter"/>
</dbReference>
<sequence>MSHIDFDIISMALCHLKDNTVNSIMIFSINEIMMDRLQAMSMLIKVAEIGSFSAASKSLNVPLPTLSRKISDLENQLGVRLLHRTTRKLSLTDAGSDYIEACKRILEQVEEAESQVKGEYLEPRGELVITAPVMFGRLYVLPIIIEFLSLYSNINVQLLLSDRNINLFEDDVDMAIRIGKLPDSTMIATQVGSMRIVTCASQPFLSKHRSVESPHDLTLRSCISLDTAMTTSHWHYKFPSSGLTAHIDILPRLTVNDSDSAVQAAIKGVGITQQLHYQVKEAIDKGDLKIILNEFEPDEIPVHLLHKTRKYLPQKMKVFLEFISPKLKNSIHNLSIST</sequence>
<dbReference type="STRING" id="1354303.M917_1934"/>
<dbReference type="PANTHER" id="PTHR30537">
    <property type="entry name" value="HTH-TYPE TRANSCRIPTIONAL REGULATOR"/>
    <property type="match status" value="1"/>
</dbReference>
<evidence type="ECO:0000256" key="3">
    <source>
        <dbReference type="ARBA" id="ARBA00023125"/>
    </source>
</evidence>
<keyword evidence="3" id="KW-0238">DNA-binding</keyword>
<reference evidence="6 7" key="1">
    <citation type="journal article" date="2013" name="Genome Announc.">
        <title>Draft Genome Sequence of Psychrobacter aquaticus Strain CMS 56T, Isolated from a Cyanobacterial Mat Sample Collected from Water Bodies in the McMurdo Dry Valley Region of Antarctica.</title>
        <authorList>
            <person name="Reddy G.S."/>
            <person name="Ara S."/>
            <person name="Singh A."/>
            <person name="Kumar Pinnaka A."/>
            <person name="Shivaji S."/>
        </authorList>
    </citation>
    <scope>NUCLEOTIDE SEQUENCE [LARGE SCALE GENOMIC DNA]</scope>
    <source>
        <strain evidence="6 7">CMS 56</strain>
    </source>
</reference>